<dbReference type="EMBL" id="JBDKWZ010000002">
    <property type="protein sequence ID" value="MEN7547094.1"/>
    <property type="molecule type" value="Genomic_DNA"/>
</dbReference>
<dbReference type="Gene3D" id="1.10.10.10">
    <property type="entry name" value="Winged helix-like DNA-binding domain superfamily/Winged helix DNA-binding domain"/>
    <property type="match status" value="1"/>
</dbReference>
<proteinExistence type="inferred from homology"/>
<dbReference type="InterPro" id="IPR007627">
    <property type="entry name" value="RNA_pol_sigma70_r2"/>
</dbReference>
<dbReference type="InterPro" id="IPR036388">
    <property type="entry name" value="WH-like_DNA-bd_sf"/>
</dbReference>
<dbReference type="InterPro" id="IPR013324">
    <property type="entry name" value="RNA_pol_sigma_r3/r4-like"/>
</dbReference>
<gene>
    <name evidence="7" type="ORF">AAG747_04200</name>
</gene>
<dbReference type="SUPFAM" id="SSF88659">
    <property type="entry name" value="Sigma3 and sigma4 domains of RNA polymerase sigma factors"/>
    <property type="match status" value="1"/>
</dbReference>
<dbReference type="InterPro" id="IPR013249">
    <property type="entry name" value="RNA_pol_sigma70_r4_t2"/>
</dbReference>
<evidence type="ECO:0000256" key="3">
    <source>
        <dbReference type="ARBA" id="ARBA00023082"/>
    </source>
</evidence>
<dbReference type="InterPro" id="IPR014284">
    <property type="entry name" value="RNA_pol_sigma-70_dom"/>
</dbReference>
<keyword evidence="8" id="KW-1185">Reference proteome</keyword>
<keyword evidence="2" id="KW-0805">Transcription regulation</keyword>
<dbReference type="PANTHER" id="PTHR43133">
    <property type="entry name" value="RNA POLYMERASE ECF-TYPE SIGMA FACTO"/>
    <property type="match status" value="1"/>
</dbReference>
<sequence>MALRKGNKSAFDTLYQKYFPLLYGYGLHFTSDKALIKDCLQDLFVDLYVKRNRLTQVTYVKSYLFQILRRTVLKKREQPPYEYSELTPGIAVSLSHEQELILGQLEKDKQVHLQNALQQLTAHQREALFLRFYQNLDYRAIAEIMDLKEVKSARTLIYRSLTVLKEYLKKKETSLTLY</sequence>
<dbReference type="Pfam" id="PF04542">
    <property type="entry name" value="Sigma70_r2"/>
    <property type="match status" value="1"/>
</dbReference>
<keyword evidence="4" id="KW-0804">Transcription</keyword>
<evidence type="ECO:0000313" key="8">
    <source>
        <dbReference type="Proteomes" id="UP001403385"/>
    </source>
</evidence>
<feature type="domain" description="RNA polymerase sigma-70 region 2" evidence="5">
    <location>
        <begin position="14"/>
        <end position="74"/>
    </location>
</feature>
<dbReference type="GO" id="GO:0006352">
    <property type="term" value="P:DNA-templated transcription initiation"/>
    <property type="evidence" value="ECO:0007669"/>
    <property type="project" value="InterPro"/>
</dbReference>
<evidence type="ECO:0000256" key="2">
    <source>
        <dbReference type="ARBA" id="ARBA00023015"/>
    </source>
</evidence>
<dbReference type="Pfam" id="PF08281">
    <property type="entry name" value="Sigma70_r4_2"/>
    <property type="match status" value="1"/>
</dbReference>
<dbReference type="Proteomes" id="UP001403385">
    <property type="component" value="Unassembled WGS sequence"/>
</dbReference>
<evidence type="ECO:0000256" key="4">
    <source>
        <dbReference type="ARBA" id="ARBA00023163"/>
    </source>
</evidence>
<protein>
    <submittedName>
        <fullName evidence="7">RNA polymerase sigma factor</fullName>
    </submittedName>
</protein>
<evidence type="ECO:0000313" key="7">
    <source>
        <dbReference type="EMBL" id="MEN7547094.1"/>
    </source>
</evidence>
<feature type="domain" description="RNA polymerase sigma factor 70 region 4 type 2" evidence="6">
    <location>
        <begin position="113"/>
        <end position="160"/>
    </location>
</feature>
<dbReference type="GO" id="GO:0016987">
    <property type="term" value="F:sigma factor activity"/>
    <property type="evidence" value="ECO:0007669"/>
    <property type="project" value="UniProtKB-KW"/>
</dbReference>
<dbReference type="Gene3D" id="1.10.1740.10">
    <property type="match status" value="1"/>
</dbReference>
<dbReference type="GO" id="GO:0003677">
    <property type="term" value="F:DNA binding"/>
    <property type="evidence" value="ECO:0007669"/>
    <property type="project" value="InterPro"/>
</dbReference>
<dbReference type="AlphaFoldDB" id="A0AAW9RQP0"/>
<name>A0AAW9RQP0_9BACT</name>
<dbReference type="InterPro" id="IPR039425">
    <property type="entry name" value="RNA_pol_sigma-70-like"/>
</dbReference>
<dbReference type="PANTHER" id="PTHR43133:SF46">
    <property type="entry name" value="RNA POLYMERASE SIGMA-70 FACTOR ECF SUBFAMILY"/>
    <property type="match status" value="1"/>
</dbReference>
<comment type="similarity">
    <text evidence="1">Belongs to the sigma-70 factor family. ECF subfamily.</text>
</comment>
<evidence type="ECO:0000259" key="5">
    <source>
        <dbReference type="Pfam" id="PF04542"/>
    </source>
</evidence>
<evidence type="ECO:0000259" key="6">
    <source>
        <dbReference type="Pfam" id="PF08281"/>
    </source>
</evidence>
<dbReference type="RefSeq" id="WP_346819881.1">
    <property type="nucleotide sequence ID" value="NZ_JBDKWZ010000002.1"/>
</dbReference>
<comment type="caution">
    <text evidence="7">The sequence shown here is derived from an EMBL/GenBank/DDBJ whole genome shotgun (WGS) entry which is preliminary data.</text>
</comment>
<dbReference type="NCBIfam" id="TIGR02937">
    <property type="entry name" value="sigma70-ECF"/>
    <property type="match status" value="1"/>
</dbReference>
<organism evidence="7 8">
    <name type="scientific">Rapidithrix thailandica</name>
    <dbReference type="NCBI Taxonomy" id="413964"/>
    <lineage>
        <taxon>Bacteria</taxon>
        <taxon>Pseudomonadati</taxon>
        <taxon>Bacteroidota</taxon>
        <taxon>Cytophagia</taxon>
        <taxon>Cytophagales</taxon>
        <taxon>Flammeovirgaceae</taxon>
        <taxon>Rapidithrix</taxon>
    </lineage>
</organism>
<keyword evidence="3" id="KW-0731">Sigma factor</keyword>
<accession>A0AAW9RQP0</accession>
<dbReference type="InterPro" id="IPR013325">
    <property type="entry name" value="RNA_pol_sigma_r2"/>
</dbReference>
<dbReference type="SUPFAM" id="SSF88946">
    <property type="entry name" value="Sigma2 domain of RNA polymerase sigma factors"/>
    <property type="match status" value="1"/>
</dbReference>
<evidence type="ECO:0000256" key="1">
    <source>
        <dbReference type="ARBA" id="ARBA00010641"/>
    </source>
</evidence>
<reference evidence="7 8" key="1">
    <citation type="submission" date="2024-04" db="EMBL/GenBank/DDBJ databases">
        <title>Novel genus in family Flammeovirgaceae.</title>
        <authorList>
            <person name="Nguyen T.H."/>
            <person name="Vuong T.Q."/>
            <person name="Le H."/>
            <person name="Kim S.-G."/>
        </authorList>
    </citation>
    <scope>NUCLEOTIDE SEQUENCE [LARGE SCALE GENOMIC DNA]</scope>
    <source>
        <strain evidence="7 8">JCM 23209</strain>
    </source>
</reference>